<keyword evidence="4" id="KW-0547">Nucleotide-binding</keyword>
<evidence type="ECO:0000256" key="2">
    <source>
        <dbReference type="ARBA" id="ARBA00012955"/>
    </source>
</evidence>
<name>A0A2I0WIP3_9ASPA</name>
<dbReference type="EMBL" id="KZ502593">
    <property type="protein sequence ID" value="PKU75519.1"/>
    <property type="molecule type" value="Genomic_DNA"/>
</dbReference>
<sequence>MINEGKIVPSEFTIKLLQRAMLESGNDKFLIDGFPRNEENRAAFENLEKIEPEFVLFFDCPVEEMETRILNRNQV</sequence>
<dbReference type="AlphaFoldDB" id="A0A2I0WIP3"/>
<dbReference type="GO" id="GO:0005524">
    <property type="term" value="F:ATP binding"/>
    <property type="evidence" value="ECO:0007669"/>
    <property type="project" value="InterPro"/>
</dbReference>
<proteinExistence type="inferred from homology"/>
<dbReference type="STRING" id="906689.A0A2I0WIP3"/>
<dbReference type="EC" id="2.7.4.3" evidence="2"/>
<dbReference type="GO" id="GO:0004017">
    <property type="term" value="F:AMP kinase activity"/>
    <property type="evidence" value="ECO:0007669"/>
    <property type="project" value="UniProtKB-EC"/>
</dbReference>
<gene>
    <name evidence="6" type="primary">PYR6</name>
    <name evidence="6" type="ORF">MA16_Dca011295</name>
</gene>
<reference evidence="6 7" key="1">
    <citation type="journal article" date="2016" name="Sci. Rep.">
        <title>The Dendrobium catenatum Lindl. genome sequence provides insights into polysaccharide synthase, floral development and adaptive evolution.</title>
        <authorList>
            <person name="Zhang G.Q."/>
            <person name="Xu Q."/>
            <person name="Bian C."/>
            <person name="Tsai W.C."/>
            <person name="Yeh C.M."/>
            <person name="Liu K.W."/>
            <person name="Yoshida K."/>
            <person name="Zhang L.S."/>
            <person name="Chang S.B."/>
            <person name="Chen F."/>
            <person name="Shi Y."/>
            <person name="Su Y.Y."/>
            <person name="Zhang Y.Q."/>
            <person name="Chen L.J."/>
            <person name="Yin Y."/>
            <person name="Lin M."/>
            <person name="Huang H."/>
            <person name="Deng H."/>
            <person name="Wang Z.W."/>
            <person name="Zhu S.L."/>
            <person name="Zhao X."/>
            <person name="Deng C."/>
            <person name="Niu S.C."/>
            <person name="Huang J."/>
            <person name="Wang M."/>
            <person name="Liu G.H."/>
            <person name="Yang H.J."/>
            <person name="Xiao X.J."/>
            <person name="Hsiao Y.Y."/>
            <person name="Wu W.L."/>
            <person name="Chen Y.Y."/>
            <person name="Mitsuda N."/>
            <person name="Ohme-Takagi M."/>
            <person name="Luo Y.B."/>
            <person name="Van de Peer Y."/>
            <person name="Liu Z.J."/>
        </authorList>
    </citation>
    <scope>NUCLEOTIDE SEQUENCE [LARGE SCALE GENOMIC DNA]</scope>
    <source>
        <tissue evidence="6">The whole plant</tissue>
    </source>
</reference>
<evidence type="ECO:0000256" key="4">
    <source>
        <dbReference type="ARBA" id="ARBA00022741"/>
    </source>
</evidence>
<dbReference type="Gene3D" id="3.40.50.300">
    <property type="entry name" value="P-loop containing nucleotide triphosphate hydrolases"/>
    <property type="match status" value="1"/>
</dbReference>
<comment type="similarity">
    <text evidence="1">Belongs to the adenylate kinase family.</text>
</comment>
<dbReference type="PROSITE" id="PS00113">
    <property type="entry name" value="ADENYLATE_KINASE"/>
    <property type="match status" value="1"/>
</dbReference>
<organism evidence="6 7">
    <name type="scientific">Dendrobium catenatum</name>
    <dbReference type="NCBI Taxonomy" id="906689"/>
    <lineage>
        <taxon>Eukaryota</taxon>
        <taxon>Viridiplantae</taxon>
        <taxon>Streptophyta</taxon>
        <taxon>Embryophyta</taxon>
        <taxon>Tracheophyta</taxon>
        <taxon>Spermatophyta</taxon>
        <taxon>Magnoliopsida</taxon>
        <taxon>Liliopsida</taxon>
        <taxon>Asparagales</taxon>
        <taxon>Orchidaceae</taxon>
        <taxon>Epidendroideae</taxon>
        <taxon>Malaxideae</taxon>
        <taxon>Dendrobiinae</taxon>
        <taxon>Dendrobium</taxon>
    </lineage>
</organism>
<dbReference type="InterPro" id="IPR000850">
    <property type="entry name" value="Adenylat/UMP-CMP_kin"/>
</dbReference>
<keyword evidence="3" id="KW-0808">Transferase</keyword>
<dbReference type="Proteomes" id="UP000233837">
    <property type="component" value="Unassembled WGS sequence"/>
</dbReference>
<dbReference type="Pfam" id="PF00406">
    <property type="entry name" value="ADK"/>
    <property type="match status" value="1"/>
</dbReference>
<reference evidence="6 7" key="2">
    <citation type="journal article" date="2017" name="Nature">
        <title>The Apostasia genome and the evolution of orchids.</title>
        <authorList>
            <person name="Zhang G.Q."/>
            <person name="Liu K.W."/>
            <person name="Li Z."/>
            <person name="Lohaus R."/>
            <person name="Hsiao Y.Y."/>
            <person name="Niu S.C."/>
            <person name="Wang J.Y."/>
            <person name="Lin Y.C."/>
            <person name="Xu Q."/>
            <person name="Chen L.J."/>
            <person name="Yoshida K."/>
            <person name="Fujiwara S."/>
            <person name="Wang Z.W."/>
            <person name="Zhang Y.Q."/>
            <person name="Mitsuda N."/>
            <person name="Wang M."/>
            <person name="Liu G.H."/>
            <person name="Pecoraro L."/>
            <person name="Huang H.X."/>
            <person name="Xiao X.J."/>
            <person name="Lin M."/>
            <person name="Wu X.Y."/>
            <person name="Wu W.L."/>
            <person name="Chen Y.Y."/>
            <person name="Chang S.B."/>
            <person name="Sakamoto S."/>
            <person name="Ohme-Takagi M."/>
            <person name="Yagi M."/>
            <person name="Zeng S.J."/>
            <person name="Shen C.Y."/>
            <person name="Yeh C.M."/>
            <person name="Luo Y.B."/>
            <person name="Tsai W.C."/>
            <person name="Van de Peer Y."/>
            <person name="Liu Z.J."/>
        </authorList>
    </citation>
    <scope>NUCLEOTIDE SEQUENCE [LARGE SCALE GENOMIC DNA]</scope>
    <source>
        <tissue evidence="6">The whole plant</tissue>
    </source>
</reference>
<evidence type="ECO:0000313" key="7">
    <source>
        <dbReference type="Proteomes" id="UP000233837"/>
    </source>
</evidence>
<evidence type="ECO:0000256" key="1">
    <source>
        <dbReference type="ARBA" id="ARBA00007220"/>
    </source>
</evidence>
<protein>
    <recommendedName>
        <fullName evidence="2">adenylate kinase</fullName>
        <ecNumber evidence="2">2.7.4.3</ecNumber>
    </recommendedName>
</protein>
<evidence type="ECO:0000256" key="3">
    <source>
        <dbReference type="ARBA" id="ARBA00022679"/>
    </source>
</evidence>
<evidence type="ECO:0000313" key="6">
    <source>
        <dbReference type="EMBL" id="PKU75519.1"/>
    </source>
</evidence>
<keyword evidence="5 6" id="KW-0418">Kinase</keyword>
<accession>A0A2I0WIP3</accession>
<dbReference type="SUPFAM" id="SSF52540">
    <property type="entry name" value="P-loop containing nucleoside triphosphate hydrolases"/>
    <property type="match status" value="1"/>
</dbReference>
<dbReference type="InterPro" id="IPR033690">
    <property type="entry name" value="Adenylat_kinase_CS"/>
</dbReference>
<dbReference type="PANTHER" id="PTHR23359">
    <property type="entry name" value="NUCLEOTIDE KINASE"/>
    <property type="match status" value="1"/>
</dbReference>
<dbReference type="InterPro" id="IPR027417">
    <property type="entry name" value="P-loop_NTPase"/>
</dbReference>
<keyword evidence="7" id="KW-1185">Reference proteome</keyword>
<evidence type="ECO:0000256" key="5">
    <source>
        <dbReference type="ARBA" id="ARBA00022777"/>
    </source>
</evidence>